<feature type="chain" id="PRO_5004020167" description="Outer membrane protein beta-barrel domain-containing protein" evidence="1">
    <location>
        <begin position="26"/>
        <end position="313"/>
    </location>
</feature>
<dbReference type="InterPro" id="IPR011250">
    <property type="entry name" value="OMP/PagP_B-barrel"/>
</dbReference>
<dbReference type="RefSeq" id="WP_005008335.1">
    <property type="nucleotide sequence ID" value="NZ_HG422173.1"/>
</dbReference>
<evidence type="ECO:0000256" key="1">
    <source>
        <dbReference type="SAM" id="SignalP"/>
    </source>
</evidence>
<dbReference type="InParanoid" id="M1YZE1"/>
<evidence type="ECO:0008006" key="4">
    <source>
        <dbReference type="Google" id="ProtNLM"/>
    </source>
</evidence>
<dbReference type="EMBL" id="CAQJ01000037">
    <property type="protein sequence ID" value="CCQ90615.1"/>
    <property type="molecule type" value="Genomic_DNA"/>
</dbReference>
<dbReference type="Proteomes" id="UP000011704">
    <property type="component" value="Unassembled WGS sequence"/>
</dbReference>
<organism evidence="2 3">
    <name type="scientific">Nitrospina gracilis (strain 3/211)</name>
    <dbReference type="NCBI Taxonomy" id="1266370"/>
    <lineage>
        <taxon>Bacteria</taxon>
        <taxon>Pseudomonadati</taxon>
        <taxon>Nitrospinota/Tectimicrobiota group</taxon>
        <taxon>Nitrospinota</taxon>
        <taxon>Nitrospinia</taxon>
        <taxon>Nitrospinales</taxon>
        <taxon>Nitrospinaceae</taxon>
        <taxon>Nitrospina</taxon>
    </lineage>
</organism>
<reference evidence="2 3" key="1">
    <citation type="journal article" date="2013" name="Front. Microbiol.">
        <title>The genome of Nitrospina gracilis illuminates the metabolism and evolution of the major marine nitrite oxidizer.</title>
        <authorList>
            <person name="Luecker S."/>
            <person name="Nowka B."/>
            <person name="Rattei T."/>
            <person name="Spieck E."/>
            <person name="and Daims H."/>
        </authorList>
    </citation>
    <scope>NUCLEOTIDE SEQUENCE [LARGE SCALE GENOMIC DNA]</scope>
    <source>
        <strain evidence="2 3">3/211</strain>
    </source>
</reference>
<dbReference type="Gene3D" id="2.40.160.20">
    <property type="match status" value="1"/>
</dbReference>
<sequence length="313" mass="35067">MLTPIGLIRVLLCLMFLLAATPSWAEPRTYFGVFGGVATGGGFSEFKNETCVDRKNEASTDTTFVDMFYLLFGDSSAFESGESRCNRVRRNYRASGPDAQTAGAWGAKFGFLPEEGSSVENIGIEFIYFERYPKIDRQPVSASGSQTTALFPSLPFSGTMEVDMSAVRTLAIMFHIYPKFRVLEEGFASRFQPYLGAGLGITHLQLNEVRVYDNSGTLVGRRGENDSAVGASFPLTVGFDFQVKDRVWITSQYIFSQALGLRFDEIDTGDDLQTRYFDHLFLMGIRFQFNPNSRATARQEATEIRFQPLTRSW</sequence>
<feature type="signal peptide" evidence="1">
    <location>
        <begin position="1"/>
        <end position="25"/>
    </location>
</feature>
<dbReference type="AlphaFoldDB" id="M1YZE1"/>
<name>M1YZE1_NITG3</name>
<protein>
    <recommendedName>
        <fullName evidence="4">Outer membrane protein beta-barrel domain-containing protein</fullName>
    </recommendedName>
</protein>
<comment type="caution">
    <text evidence="2">The sequence shown here is derived from an EMBL/GenBank/DDBJ whole genome shotgun (WGS) entry which is preliminary data.</text>
</comment>
<gene>
    <name evidence="2" type="ORF">NITGR_330013</name>
</gene>
<dbReference type="OrthoDB" id="9807574at2"/>
<accession>M1YZE1</accession>
<keyword evidence="1" id="KW-0732">Signal</keyword>
<keyword evidence="3" id="KW-1185">Reference proteome</keyword>
<dbReference type="HOGENOM" id="CLU_888042_0_0_0"/>
<dbReference type="SUPFAM" id="SSF56925">
    <property type="entry name" value="OMPA-like"/>
    <property type="match status" value="1"/>
</dbReference>
<evidence type="ECO:0000313" key="3">
    <source>
        <dbReference type="Proteomes" id="UP000011704"/>
    </source>
</evidence>
<evidence type="ECO:0000313" key="2">
    <source>
        <dbReference type="EMBL" id="CCQ90615.1"/>
    </source>
</evidence>
<proteinExistence type="predicted"/>